<organism evidence="1">
    <name type="scientific">bioreactor metagenome</name>
    <dbReference type="NCBI Taxonomy" id="1076179"/>
    <lineage>
        <taxon>unclassified sequences</taxon>
        <taxon>metagenomes</taxon>
        <taxon>ecological metagenomes</taxon>
    </lineage>
</organism>
<protein>
    <submittedName>
        <fullName evidence="1">Uncharacterized protein</fullName>
    </submittedName>
</protein>
<dbReference type="AlphaFoldDB" id="A0A645INI4"/>
<dbReference type="EMBL" id="VSSQ01119417">
    <property type="protein sequence ID" value="MPN52881.1"/>
    <property type="molecule type" value="Genomic_DNA"/>
</dbReference>
<reference evidence="1" key="1">
    <citation type="submission" date="2019-08" db="EMBL/GenBank/DDBJ databases">
        <authorList>
            <person name="Kucharzyk K."/>
            <person name="Murdoch R.W."/>
            <person name="Higgins S."/>
            <person name="Loffler F."/>
        </authorList>
    </citation>
    <scope>NUCLEOTIDE SEQUENCE</scope>
</reference>
<gene>
    <name evidence="1" type="ORF">SDC9_200544</name>
</gene>
<name>A0A645INI4_9ZZZZ</name>
<comment type="caution">
    <text evidence="1">The sequence shown here is derived from an EMBL/GenBank/DDBJ whole genome shotgun (WGS) entry which is preliminary data.</text>
</comment>
<accession>A0A645INI4</accession>
<evidence type="ECO:0000313" key="1">
    <source>
        <dbReference type="EMBL" id="MPN52881.1"/>
    </source>
</evidence>
<proteinExistence type="predicted"/>
<sequence length="144" mass="16522">MAIALAQSWFDTVRRHAARLFVTPAGRTAGMAALGKQQGYVLELYRERSKLANVRRDQFRQLCPQARGLWCEAPPASYEQMLQVFDRSLRAYARLDELSQITDFQDWGSAMLDTLLLVESSPGSKALEEEFDRAIKEEQKRRKP</sequence>